<dbReference type="EMBL" id="JAHZIK010000064">
    <property type="protein sequence ID" value="MBW7453343.1"/>
    <property type="molecule type" value="Genomic_DNA"/>
</dbReference>
<gene>
    <name evidence="1" type="ORF">K0U00_04750</name>
</gene>
<sequence>MRLLILVVGIVLLTLLWSNLDRSDIKKPFAQRAGYFHKREEIHSAIYKKLKQYENGKINKKLSED</sequence>
<proteinExistence type="predicted"/>
<dbReference type="Proteomes" id="UP001519887">
    <property type="component" value="Unassembled WGS sequence"/>
</dbReference>
<reference evidence="1 2" key="1">
    <citation type="submission" date="2021-07" db="EMBL/GenBank/DDBJ databases">
        <title>Paenibacillus radiodurans sp. nov., isolated from the southeastern edge of Tengger Desert.</title>
        <authorList>
            <person name="Zhang G."/>
        </authorList>
    </citation>
    <scope>NUCLEOTIDE SEQUENCE [LARGE SCALE GENOMIC DNA]</scope>
    <source>
        <strain evidence="1 2">CCM 7311</strain>
    </source>
</reference>
<protein>
    <submittedName>
        <fullName evidence="1">Uncharacterized protein</fullName>
    </submittedName>
</protein>
<accession>A0ABS7BXG0</accession>
<organism evidence="1 2">
    <name type="scientific">Paenibacillus sepulcri</name>
    <dbReference type="NCBI Taxonomy" id="359917"/>
    <lineage>
        <taxon>Bacteria</taxon>
        <taxon>Bacillati</taxon>
        <taxon>Bacillota</taxon>
        <taxon>Bacilli</taxon>
        <taxon>Bacillales</taxon>
        <taxon>Paenibacillaceae</taxon>
        <taxon>Paenibacillus</taxon>
    </lineage>
</organism>
<name>A0ABS7BXG0_9BACL</name>
<comment type="caution">
    <text evidence="1">The sequence shown here is derived from an EMBL/GenBank/DDBJ whole genome shotgun (WGS) entry which is preliminary data.</text>
</comment>
<keyword evidence="2" id="KW-1185">Reference proteome</keyword>
<evidence type="ECO:0000313" key="2">
    <source>
        <dbReference type="Proteomes" id="UP001519887"/>
    </source>
</evidence>
<evidence type="ECO:0000313" key="1">
    <source>
        <dbReference type="EMBL" id="MBW7453343.1"/>
    </source>
</evidence>
<dbReference type="RefSeq" id="WP_210040033.1">
    <property type="nucleotide sequence ID" value="NZ_JBHLVU010000007.1"/>
</dbReference>